<dbReference type="RefSeq" id="WP_167679811.1">
    <property type="nucleotide sequence ID" value="NZ_CP050313.1"/>
</dbReference>
<dbReference type="InterPro" id="IPR036265">
    <property type="entry name" value="HIT-like_sf"/>
</dbReference>
<dbReference type="KEGG" id="saes:HBH39_16965"/>
<accession>A0A6G9QPG9</accession>
<evidence type="ECO:0000256" key="1">
    <source>
        <dbReference type="PROSITE-ProRule" id="PRU00464"/>
    </source>
</evidence>
<organism evidence="3 4">
    <name type="scientific">Shewanella aestuarii</name>
    <dbReference type="NCBI Taxonomy" id="1028752"/>
    <lineage>
        <taxon>Bacteria</taxon>
        <taxon>Pseudomonadati</taxon>
        <taxon>Pseudomonadota</taxon>
        <taxon>Gammaproteobacteria</taxon>
        <taxon>Alteromonadales</taxon>
        <taxon>Shewanellaceae</taxon>
        <taxon>Shewanella</taxon>
    </lineage>
</organism>
<keyword evidence="4" id="KW-1185">Reference proteome</keyword>
<dbReference type="Proteomes" id="UP000502608">
    <property type="component" value="Chromosome"/>
</dbReference>
<dbReference type="PROSITE" id="PS51084">
    <property type="entry name" value="HIT_2"/>
    <property type="match status" value="1"/>
</dbReference>
<comment type="caution">
    <text evidence="1">Lacks conserved residue(s) required for the propagation of feature annotation.</text>
</comment>
<evidence type="ECO:0000313" key="4">
    <source>
        <dbReference type="Proteomes" id="UP000502608"/>
    </source>
</evidence>
<proteinExistence type="predicted"/>
<dbReference type="SUPFAM" id="SSF54197">
    <property type="entry name" value="HIT-like"/>
    <property type="match status" value="1"/>
</dbReference>
<protein>
    <submittedName>
        <fullName evidence="3">HIT family protein</fullName>
    </submittedName>
</protein>
<dbReference type="GO" id="GO:0003824">
    <property type="term" value="F:catalytic activity"/>
    <property type="evidence" value="ECO:0007669"/>
    <property type="project" value="InterPro"/>
</dbReference>
<dbReference type="Pfam" id="PF01230">
    <property type="entry name" value="HIT"/>
    <property type="match status" value="1"/>
</dbReference>
<reference evidence="3 4" key="1">
    <citation type="submission" date="2020-03" db="EMBL/GenBank/DDBJ databases">
        <title>Complete genome sequence of Shewanella sp.</title>
        <authorList>
            <person name="Kim Y.-S."/>
            <person name="Kim S.-J."/>
            <person name="Jung H.-K."/>
            <person name="Kim K.-H."/>
        </authorList>
    </citation>
    <scope>NUCLEOTIDE SEQUENCE [LARGE SCALE GENOMIC DNA]</scope>
    <source>
        <strain evidence="3 4">PN3F2</strain>
    </source>
</reference>
<evidence type="ECO:0000259" key="2">
    <source>
        <dbReference type="PROSITE" id="PS51084"/>
    </source>
</evidence>
<dbReference type="EMBL" id="CP050313">
    <property type="protein sequence ID" value="QIR15955.1"/>
    <property type="molecule type" value="Genomic_DNA"/>
</dbReference>
<name>A0A6G9QPG9_9GAMM</name>
<feature type="domain" description="HIT" evidence="2">
    <location>
        <begin position="2"/>
        <end position="104"/>
    </location>
</feature>
<dbReference type="Gene3D" id="3.30.428.10">
    <property type="entry name" value="HIT-like"/>
    <property type="match status" value="1"/>
</dbReference>
<evidence type="ECO:0000313" key="3">
    <source>
        <dbReference type="EMBL" id="QIR15955.1"/>
    </source>
</evidence>
<dbReference type="AlphaFoldDB" id="A0A6G9QPG9"/>
<gene>
    <name evidence="3" type="ORF">HBH39_16965</name>
</gene>
<sequence>MSQATLVKFDYPNSLVKSYQYWHVLLRPAQPTLGSLILICKENVEQYSAISAGAAAEQMQVVADIERVLKERFNYSKINYLMLMMIDPAVHFHVIPRYESGVNFNDFEYLDNQWPTPPSLQDELQLSESVRAQLLQLLRDDFGA</sequence>
<dbReference type="InterPro" id="IPR011146">
    <property type="entry name" value="HIT-like"/>
</dbReference>